<dbReference type="EMBL" id="KZ805328">
    <property type="protein sequence ID" value="PVI03701.1"/>
    <property type="molecule type" value="Genomic_DNA"/>
</dbReference>
<gene>
    <name evidence="2" type="ORF">DM02DRAFT_224848</name>
</gene>
<feature type="compositionally biased region" description="Low complexity" evidence="1">
    <location>
        <begin position="1"/>
        <end position="32"/>
    </location>
</feature>
<sequence>MSHRASIPPRSLRSAASAAASSTARPLSSRTPYQRFQRPAVFNTTHSPRPIAITATGPLQGHEVYPLGPLSSRSNETHPGVNTDSPREKFSPPASISALRMPGMDQIQVPSFHLGSPEEDSILSGDIPPQVSAIRGESNNGSSDIDPRLLL</sequence>
<proteinExistence type="predicted"/>
<dbReference type="AlphaFoldDB" id="A0A2V1DZW4"/>
<reference evidence="2 3" key="1">
    <citation type="journal article" date="2018" name="Sci. Rep.">
        <title>Comparative genomics provides insights into the lifestyle and reveals functional heterogeneity of dark septate endophytic fungi.</title>
        <authorList>
            <person name="Knapp D.G."/>
            <person name="Nemeth J.B."/>
            <person name="Barry K."/>
            <person name="Hainaut M."/>
            <person name="Henrissat B."/>
            <person name="Johnson J."/>
            <person name="Kuo A."/>
            <person name="Lim J.H.P."/>
            <person name="Lipzen A."/>
            <person name="Nolan M."/>
            <person name="Ohm R.A."/>
            <person name="Tamas L."/>
            <person name="Grigoriev I.V."/>
            <person name="Spatafora J.W."/>
            <person name="Nagy L.G."/>
            <person name="Kovacs G.M."/>
        </authorList>
    </citation>
    <scope>NUCLEOTIDE SEQUENCE [LARGE SCALE GENOMIC DNA]</scope>
    <source>
        <strain evidence="2 3">DSE2036</strain>
    </source>
</reference>
<keyword evidence="3" id="KW-1185">Reference proteome</keyword>
<name>A0A2V1DZW4_9PLEO</name>
<protein>
    <submittedName>
        <fullName evidence="2">Uncharacterized protein</fullName>
    </submittedName>
</protein>
<accession>A0A2V1DZW4</accession>
<feature type="region of interest" description="Disordered" evidence="1">
    <location>
        <begin position="1"/>
        <end position="151"/>
    </location>
</feature>
<evidence type="ECO:0000313" key="2">
    <source>
        <dbReference type="EMBL" id="PVI03701.1"/>
    </source>
</evidence>
<organism evidence="2 3">
    <name type="scientific">Periconia macrospinosa</name>
    <dbReference type="NCBI Taxonomy" id="97972"/>
    <lineage>
        <taxon>Eukaryota</taxon>
        <taxon>Fungi</taxon>
        <taxon>Dikarya</taxon>
        <taxon>Ascomycota</taxon>
        <taxon>Pezizomycotina</taxon>
        <taxon>Dothideomycetes</taxon>
        <taxon>Pleosporomycetidae</taxon>
        <taxon>Pleosporales</taxon>
        <taxon>Massarineae</taxon>
        <taxon>Periconiaceae</taxon>
        <taxon>Periconia</taxon>
    </lineage>
</organism>
<evidence type="ECO:0000313" key="3">
    <source>
        <dbReference type="Proteomes" id="UP000244855"/>
    </source>
</evidence>
<dbReference type="Proteomes" id="UP000244855">
    <property type="component" value="Unassembled WGS sequence"/>
</dbReference>
<evidence type="ECO:0000256" key="1">
    <source>
        <dbReference type="SAM" id="MobiDB-lite"/>
    </source>
</evidence>